<sequence>MVTEKNEPSGKHLSRPGFLMTWPRNVTPPDRQPDSCHPVPPITQAANNTSYLTHGRPDFLSQVMGRKTQTHLEMSAGIYVARYWLSGGQKYRAVSTL</sequence>
<organism evidence="2 3">
    <name type="scientific">Caerostris darwini</name>
    <dbReference type="NCBI Taxonomy" id="1538125"/>
    <lineage>
        <taxon>Eukaryota</taxon>
        <taxon>Metazoa</taxon>
        <taxon>Ecdysozoa</taxon>
        <taxon>Arthropoda</taxon>
        <taxon>Chelicerata</taxon>
        <taxon>Arachnida</taxon>
        <taxon>Araneae</taxon>
        <taxon>Araneomorphae</taxon>
        <taxon>Entelegynae</taxon>
        <taxon>Araneoidea</taxon>
        <taxon>Araneidae</taxon>
        <taxon>Caerostris</taxon>
    </lineage>
</organism>
<gene>
    <name evidence="2" type="ORF">CDAR_57551</name>
</gene>
<evidence type="ECO:0000256" key="1">
    <source>
        <dbReference type="SAM" id="MobiDB-lite"/>
    </source>
</evidence>
<name>A0AAV4SUX9_9ARAC</name>
<dbReference type="EMBL" id="BPLQ01008522">
    <property type="protein sequence ID" value="GIY37890.1"/>
    <property type="molecule type" value="Genomic_DNA"/>
</dbReference>
<feature type="region of interest" description="Disordered" evidence="1">
    <location>
        <begin position="1"/>
        <end position="55"/>
    </location>
</feature>
<evidence type="ECO:0000313" key="3">
    <source>
        <dbReference type="Proteomes" id="UP001054837"/>
    </source>
</evidence>
<dbReference type="Proteomes" id="UP001054837">
    <property type="component" value="Unassembled WGS sequence"/>
</dbReference>
<dbReference type="AlphaFoldDB" id="A0AAV4SUX9"/>
<evidence type="ECO:0000313" key="2">
    <source>
        <dbReference type="EMBL" id="GIY37890.1"/>
    </source>
</evidence>
<feature type="compositionally biased region" description="Basic and acidic residues" evidence="1">
    <location>
        <begin position="1"/>
        <end position="10"/>
    </location>
</feature>
<proteinExistence type="predicted"/>
<protein>
    <submittedName>
        <fullName evidence="2">Uncharacterized protein</fullName>
    </submittedName>
</protein>
<reference evidence="2 3" key="1">
    <citation type="submission" date="2021-06" db="EMBL/GenBank/DDBJ databases">
        <title>Caerostris darwini draft genome.</title>
        <authorList>
            <person name="Kono N."/>
            <person name="Arakawa K."/>
        </authorList>
    </citation>
    <scope>NUCLEOTIDE SEQUENCE [LARGE SCALE GENOMIC DNA]</scope>
</reference>
<keyword evidence="3" id="KW-1185">Reference proteome</keyword>
<comment type="caution">
    <text evidence="2">The sequence shown here is derived from an EMBL/GenBank/DDBJ whole genome shotgun (WGS) entry which is preliminary data.</text>
</comment>
<accession>A0AAV4SUX9</accession>